<dbReference type="InterPro" id="IPR001878">
    <property type="entry name" value="Znf_CCHC"/>
</dbReference>
<keyword evidence="1" id="KW-0862">Zinc</keyword>
<evidence type="ECO:0000259" key="2">
    <source>
        <dbReference type="PROSITE" id="PS50158"/>
    </source>
</evidence>
<dbReference type="GO" id="GO:0008270">
    <property type="term" value="F:zinc ion binding"/>
    <property type="evidence" value="ECO:0007669"/>
    <property type="project" value="UniProtKB-KW"/>
</dbReference>
<gene>
    <name evidence="3" type="ORF">NQ315_012252</name>
</gene>
<comment type="caution">
    <text evidence="3">The sequence shown here is derived from an EMBL/GenBank/DDBJ whole genome shotgun (WGS) entry which is preliminary data.</text>
</comment>
<keyword evidence="4" id="KW-1185">Reference proteome</keyword>
<name>A0AAV8VEY2_9CUCU</name>
<proteinExistence type="predicted"/>
<dbReference type="InterPro" id="IPR021109">
    <property type="entry name" value="Peptidase_aspartic_dom_sf"/>
</dbReference>
<evidence type="ECO:0000313" key="3">
    <source>
        <dbReference type="EMBL" id="KAJ8912698.1"/>
    </source>
</evidence>
<dbReference type="PROSITE" id="PS50158">
    <property type="entry name" value="ZF_CCHC"/>
    <property type="match status" value="1"/>
</dbReference>
<dbReference type="Pfam" id="PF13650">
    <property type="entry name" value="Asp_protease_2"/>
    <property type="match status" value="1"/>
</dbReference>
<dbReference type="SMART" id="SM00343">
    <property type="entry name" value="ZnF_C2HC"/>
    <property type="match status" value="2"/>
</dbReference>
<keyword evidence="1" id="KW-0863">Zinc-finger</keyword>
<reference evidence="3 4" key="1">
    <citation type="journal article" date="2023" name="Insect Mol. Biol.">
        <title>Genome sequencing provides insights into the evolution of gene families encoding plant cell wall-degrading enzymes in longhorned beetles.</title>
        <authorList>
            <person name="Shin N.R."/>
            <person name="Okamura Y."/>
            <person name="Kirsch R."/>
            <person name="Pauchet Y."/>
        </authorList>
    </citation>
    <scope>NUCLEOTIDE SEQUENCE [LARGE SCALE GENOMIC DNA]</scope>
    <source>
        <strain evidence="3">EAD_L_NR</strain>
    </source>
</reference>
<keyword evidence="1" id="KW-0479">Metal-binding</keyword>
<protein>
    <recommendedName>
        <fullName evidence="2">CCHC-type domain-containing protein</fullName>
    </recommendedName>
</protein>
<sequence>MTAYYFGKMELLRTCQITGKNAISCLIDGIQDITTQNAARAGRYVMPETLFEEYLSMLQKDKLEESKADKSTTVRVDLRNSLSRKRHTPYSKPEDKDKNLTCFNCKMKGHYQSKCPKPRIECTKCHMLGHEAARCVVGEGKRRVSKGESDIIINLTNSNPASKNNTCYFIDCVINGKSLRGYVDSGCAAVTIRETIATELNLLRKQTSVRLYGYAGGSVLVTSKVTLNLEVDLAKSQVVALVVPDHVQEVPVIIGQPFINDETVTVVVRGNQIRLFQVQQNMGINEAPLKKINLYTHESFIIPSNHVGHISVYGAEHLSDAYVDLQYRNWDNNFHVIVPCVTNLKHGGHLTIINMSDKSICYGKDKVVARGHICHEDLQGDSINCLRTTSTVLTEFTLNDIQNQMNPELNNDEQSRLLRLLNEYRDCFADTLAEVGKSDVTELSIKLSDDDPSDLSLRCIIGKQTQRYTVMPANWA</sequence>
<dbReference type="InterPro" id="IPR034122">
    <property type="entry name" value="Retropepsin-like_bacterial"/>
</dbReference>
<evidence type="ECO:0000256" key="1">
    <source>
        <dbReference type="PROSITE-ProRule" id="PRU00047"/>
    </source>
</evidence>
<dbReference type="Proteomes" id="UP001159042">
    <property type="component" value="Unassembled WGS sequence"/>
</dbReference>
<dbReference type="GO" id="GO:0003676">
    <property type="term" value="F:nucleic acid binding"/>
    <property type="evidence" value="ECO:0007669"/>
    <property type="project" value="InterPro"/>
</dbReference>
<dbReference type="SUPFAM" id="SSF50630">
    <property type="entry name" value="Acid proteases"/>
    <property type="match status" value="1"/>
</dbReference>
<accession>A0AAV8VEY2</accession>
<dbReference type="InterPro" id="IPR036875">
    <property type="entry name" value="Znf_CCHC_sf"/>
</dbReference>
<dbReference type="AlphaFoldDB" id="A0AAV8VEY2"/>
<dbReference type="CDD" id="cd05483">
    <property type="entry name" value="retropepsin_like_bacteria"/>
    <property type="match status" value="1"/>
</dbReference>
<dbReference type="SUPFAM" id="SSF57756">
    <property type="entry name" value="Retrovirus zinc finger-like domains"/>
    <property type="match status" value="1"/>
</dbReference>
<evidence type="ECO:0000313" key="4">
    <source>
        <dbReference type="Proteomes" id="UP001159042"/>
    </source>
</evidence>
<feature type="domain" description="CCHC-type" evidence="2">
    <location>
        <begin position="102"/>
        <end position="117"/>
    </location>
</feature>
<dbReference type="Gene3D" id="2.40.70.10">
    <property type="entry name" value="Acid Proteases"/>
    <property type="match status" value="1"/>
</dbReference>
<dbReference type="Gene3D" id="4.10.60.10">
    <property type="entry name" value="Zinc finger, CCHC-type"/>
    <property type="match status" value="1"/>
</dbReference>
<dbReference type="EMBL" id="JANEYG010000114">
    <property type="protein sequence ID" value="KAJ8912698.1"/>
    <property type="molecule type" value="Genomic_DNA"/>
</dbReference>
<organism evidence="3 4">
    <name type="scientific">Exocentrus adspersus</name>
    <dbReference type="NCBI Taxonomy" id="1586481"/>
    <lineage>
        <taxon>Eukaryota</taxon>
        <taxon>Metazoa</taxon>
        <taxon>Ecdysozoa</taxon>
        <taxon>Arthropoda</taxon>
        <taxon>Hexapoda</taxon>
        <taxon>Insecta</taxon>
        <taxon>Pterygota</taxon>
        <taxon>Neoptera</taxon>
        <taxon>Endopterygota</taxon>
        <taxon>Coleoptera</taxon>
        <taxon>Polyphaga</taxon>
        <taxon>Cucujiformia</taxon>
        <taxon>Chrysomeloidea</taxon>
        <taxon>Cerambycidae</taxon>
        <taxon>Lamiinae</taxon>
        <taxon>Acanthocinini</taxon>
        <taxon>Exocentrus</taxon>
    </lineage>
</organism>